<accession>A0ACB8D764</accession>
<proteinExistence type="predicted"/>
<evidence type="ECO:0000313" key="2">
    <source>
        <dbReference type="Proteomes" id="UP000821865"/>
    </source>
</evidence>
<keyword evidence="2" id="KW-1185">Reference proteome</keyword>
<organism evidence="1 2">
    <name type="scientific">Dermacentor silvarum</name>
    <name type="common">Tick</name>
    <dbReference type="NCBI Taxonomy" id="543639"/>
    <lineage>
        <taxon>Eukaryota</taxon>
        <taxon>Metazoa</taxon>
        <taxon>Ecdysozoa</taxon>
        <taxon>Arthropoda</taxon>
        <taxon>Chelicerata</taxon>
        <taxon>Arachnida</taxon>
        <taxon>Acari</taxon>
        <taxon>Parasitiformes</taxon>
        <taxon>Ixodida</taxon>
        <taxon>Ixodoidea</taxon>
        <taxon>Ixodidae</taxon>
        <taxon>Rhipicephalinae</taxon>
        <taxon>Dermacentor</taxon>
    </lineage>
</organism>
<name>A0ACB8D764_DERSI</name>
<evidence type="ECO:0000313" key="1">
    <source>
        <dbReference type="EMBL" id="KAH7960119.1"/>
    </source>
</evidence>
<reference evidence="1" key="1">
    <citation type="submission" date="2020-05" db="EMBL/GenBank/DDBJ databases">
        <title>Large-scale comparative analyses of tick genomes elucidate their genetic diversity and vector capacities.</title>
        <authorList>
            <person name="Jia N."/>
            <person name="Wang J."/>
            <person name="Shi W."/>
            <person name="Du L."/>
            <person name="Sun Y."/>
            <person name="Zhan W."/>
            <person name="Jiang J."/>
            <person name="Wang Q."/>
            <person name="Zhang B."/>
            <person name="Ji P."/>
            <person name="Sakyi L.B."/>
            <person name="Cui X."/>
            <person name="Yuan T."/>
            <person name="Jiang B."/>
            <person name="Yang W."/>
            <person name="Lam T.T.-Y."/>
            <person name="Chang Q."/>
            <person name="Ding S."/>
            <person name="Wang X."/>
            <person name="Zhu J."/>
            <person name="Ruan X."/>
            <person name="Zhao L."/>
            <person name="Wei J."/>
            <person name="Que T."/>
            <person name="Du C."/>
            <person name="Cheng J."/>
            <person name="Dai P."/>
            <person name="Han X."/>
            <person name="Huang E."/>
            <person name="Gao Y."/>
            <person name="Liu J."/>
            <person name="Shao H."/>
            <person name="Ye R."/>
            <person name="Li L."/>
            <person name="Wei W."/>
            <person name="Wang X."/>
            <person name="Wang C."/>
            <person name="Yang T."/>
            <person name="Huo Q."/>
            <person name="Li W."/>
            <person name="Guo W."/>
            <person name="Chen H."/>
            <person name="Zhou L."/>
            <person name="Ni X."/>
            <person name="Tian J."/>
            <person name="Zhou Y."/>
            <person name="Sheng Y."/>
            <person name="Liu T."/>
            <person name="Pan Y."/>
            <person name="Xia L."/>
            <person name="Li J."/>
            <person name="Zhao F."/>
            <person name="Cao W."/>
        </authorList>
    </citation>
    <scope>NUCLEOTIDE SEQUENCE</scope>
    <source>
        <strain evidence="1">Dsil-2018</strain>
    </source>
</reference>
<dbReference type="EMBL" id="CM023472">
    <property type="protein sequence ID" value="KAH7960119.1"/>
    <property type="molecule type" value="Genomic_DNA"/>
</dbReference>
<dbReference type="Proteomes" id="UP000821865">
    <property type="component" value="Chromosome 3"/>
</dbReference>
<gene>
    <name evidence="1" type="ORF">HPB49_017046</name>
</gene>
<comment type="caution">
    <text evidence="1">The sequence shown here is derived from an EMBL/GenBank/DDBJ whole genome shotgun (WGS) entry which is preliminary data.</text>
</comment>
<sequence length="368" mass="40865">MDLPRIMDFRLDSHHLSTKEAFPLTLDHDGQSHVIILKGPVTYDAGTRPEQRRPYYQYNPEWDSALPVPGPHPVKVGKDLHVSMDPQLEESGPGRKVGTTEQRVAFQQQQQQLSAPRPTATKAPKNPSLALENRLVAGVYAVDARNHGDSPHTSDMDYALMAADMELFMREHGLPKAAFVGHSMGGRTVMRLALKTPSLVERIVVVDVGPSSVPAIVGNYLVPQQLDAMDAVLPRLSPDLSVEEAHREADRMLAGRATLENPSIRSLLLANLRRNGDRYEWRVNVKSVRDNLPKLVRAEDLKGFTSDVDALFICGGQSPYVTSVEHGAIRRAFPNARIVTVEGAGHWVHRDRPAIFLNLVKNFVARQQ</sequence>
<protein>
    <submittedName>
        <fullName evidence="1">Uncharacterized protein</fullName>
    </submittedName>
</protein>